<accession>A0A6J5MPB6</accession>
<dbReference type="EMBL" id="LR796503">
    <property type="protein sequence ID" value="CAB4148614.1"/>
    <property type="molecule type" value="Genomic_DNA"/>
</dbReference>
<protein>
    <submittedName>
        <fullName evidence="1">Uncharacterized protein</fullName>
    </submittedName>
</protein>
<organism evidence="1">
    <name type="scientific">uncultured Caudovirales phage</name>
    <dbReference type="NCBI Taxonomy" id="2100421"/>
    <lineage>
        <taxon>Viruses</taxon>
        <taxon>Duplodnaviria</taxon>
        <taxon>Heunggongvirae</taxon>
        <taxon>Uroviricota</taxon>
        <taxon>Caudoviricetes</taxon>
        <taxon>Peduoviridae</taxon>
        <taxon>Maltschvirus</taxon>
        <taxon>Maltschvirus maltsch</taxon>
    </lineage>
</organism>
<name>A0A6J5MPB6_9CAUD</name>
<proteinExistence type="predicted"/>
<gene>
    <name evidence="1" type="ORF">UFOVP537_13</name>
</gene>
<reference evidence="1" key="1">
    <citation type="submission" date="2020-04" db="EMBL/GenBank/DDBJ databases">
        <authorList>
            <person name="Chiriac C."/>
            <person name="Salcher M."/>
            <person name="Ghai R."/>
            <person name="Kavagutti S V."/>
        </authorList>
    </citation>
    <scope>NUCLEOTIDE SEQUENCE</scope>
</reference>
<evidence type="ECO:0000313" key="1">
    <source>
        <dbReference type="EMBL" id="CAB4148614.1"/>
    </source>
</evidence>
<sequence>MVNTLIGMKKRVSGLKPFLSKAAAQLRQQIDDSFESRLRSSDGWIADLRHVSSGKPSDHIPDAKTGCVRAIDVDARLSDNRGDSAYLADQLRQYGKTHGRLSYVIHLGRIASPVLGWRWRKYRGFSPHNHHVHISFRKNQDNNSEFFNIPLLGGSNE</sequence>